<keyword evidence="7 11" id="KW-0067">ATP-binding</keyword>
<comment type="pathway">
    <text evidence="2">Lipid metabolism; malonyl-CoA biosynthesis; malonyl-CoA from acetyl-CoA: step 1/1.</text>
</comment>
<dbReference type="PANTHER" id="PTHR18866">
    <property type="entry name" value="CARBOXYLASE:PYRUVATE/ACETYL-COA/PROPIONYL-COA CARBOXYLASE"/>
    <property type="match status" value="1"/>
</dbReference>
<evidence type="ECO:0000256" key="8">
    <source>
        <dbReference type="ARBA" id="ARBA00023267"/>
    </source>
</evidence>
<comment type="caution">
    <text evidence="14">The sequence shown here is derived from an EMBL/GenBank/DDBJ whole genome shotgun (WGS) entry which is preliminary data.</text>
</comment>
<evidence type="ECO:0000256" key="1">
    <source>
        <dbReference type="ARBA" id="ARBA00003761"/>
    </source>
</evidence>
<dbReference type="NCBIfam" id="NF006367">
    <property type="entry name" value="PRK08591.1"/>
    <property type="match status" value="1"/>
</dbReference>
<evidence type="ECO:0000256" key="5">
    <source>
        <dbReference type="ARBA" id="ARBA00022598"/>
    </source>
</evidence>
<dbReference type="Proteomes" id="UP000188855">
    <property type="component" value="Unassembled WGS sequence"/>
</dbReference>
<comment type="function">
    <text evidence="1">This protein is a component of the acetyl coenzyme A carboxylase complex; first, biotin carboxylase catalyzes the carboxylation of the carrier protein and then the transcarboxylase transfers the carboxyl group to form malonyl-CoA.</text>
</comment>
<dbReference type="InterPro" id="IPR005479">
    <property type="entry name" value="CPAse_ATP-bd"/>
</dbReference>
<evidence type="ECO:0000256" key="4">
    <source>
        <dbReference type="ARBA" id="ARBA00017242"/>
    </source>
</evidence>
<dbReference type="PROSITE" id="PS50979">
    <property type="entry name" value="BC"/>
    <property type="match status" value="1"/>
</dbReference>
<dbReference type="NCBIfam" id="NF009471">
    <property type="entry name" value="PRK12833.1"/>
    <property type="match status" value="1"/>
</dbReference>
<dbReference type="InterPro" id="IPR050856">
    <property type="entry name" value="Biotin_carboxylase_complex"/>
</dbReference>
<dbReference type="InterPro" id="IPR011761">
    <property type="entry name" value="ATP-grasp"/>
</dbReference>
<evidence type="ECO:0000313" key="16">
    <source>
        <dbReference type="Proteomes" id="UP000184277"/>
    </source>
</evidence>
<dbReference type="PROSITE" id="PS50975">
    <property type="entry name" value="ATP_GRASP"/>
    <property type="match status" value="1"/>
</dbReference>
<dbReference type="Proteomes" id="UP000184277">
    <property type="component" value="Unassembled WGS sequence"/>
</dbReference>
<dbReference type="AlphaFoldDB" id="A0A0D8W8W1"/>
<organism evidence="14 16">
    <name type="scientific">Escherichia coli</name>
    <dbReference type="NCBI Taxonomy" id="562"/>
    <lineage>
        <taxon>Bacteria</taxon>
        <taxon>Pseudomonadati</taxon>
        <taxon>Pseudomonadota</taxon>
        <taxon>Gammaproteobacteria</taxon>
        <taxon>Enterobacterales</taxon>
        <taxon>Enterobacteriaceae</taxon>
        <taxon>Escherichia</taxon>
    </lineage>
</organism>
<dbReference type="InterPro" id="IPR011764">
    <property type="entry name" value="Biotin_carboxylation_dom"/>
</dbReference>
<dbReference type="EMBL" id="MOKI01000004">
    <property type="protein sequence ID" value="OJR56386.1"/>
    <property type="molecule type" value="Genomic_DNA"/>
</dbReference>
<evidence type="ECO:0000256" key="2">
    <source>
        <dbReference type="ARBA" id="ARBA00004956"/>
    </source>
</evidence>
<dbReference type="GO" id="GO:0004075">
    <property type="term" value="F:biotin carboxylase activity"/>
    <property type="evidence" value="ECO:0007669"/>
    <property type="project" value="UniProtKB-EC"/>
</dbReference>
<feature type="domain" description="ATP-grasp" evidence="12">
    <location>
        <begin position="123"/>
        <end position="321"/>
    </location>
</feature>
<comment type="subunit">
    <text evidence="3">Acetyl-CoA carboxylase is a heterohexamer of biotin carboxyl carrier protein, biotin carboxylase and the two subunits of carboxyl transferase in a 2:2 complex.</text>
</comment>
<reference evidence="14 16" key="1">
    <citation type="submission" date="2016-10" db="EMBL/GenBank/DDBJ databases">
        <title>Comprehensive resistome analysis reveals the prevalence of NDM and MCR-1 in Chinese poultry production.</title>
        <authorList>
            <person name="Wang Y."/>
            <person name="Zhang R."/>
            <person name="Li J."/>
            <person name="Wu Z."/>
            <person name="Wenjuan Y."/>
            <person name="Schwarz S."/>
            <person name="Tyrrell J."/>
            <person name="Zheng Y."/>
            <person name="Wang S."/>
            <person name="Shen Z."/>
            <person name="Liu Z."/>
            <person name="Lei L."/>
            <person name="Li M."/>
            <person name="Zhang Q."/>
            <person name="Wu C."/>
            <person name="Zhang Q."/>
            <person name="Wu Y."/>
            <person name="Walsh T."/>
            <person name="Shen J."/>
        </authorList>
    </citation>
    <scope>NUCLEOTIDE SEQUENCE [LARGE SCALE GENOMIC DNA]</scope>
    <source>
        <strain evidence="14 16">570</strain>
    </source>
</reference>
<dbReference type="InterPro" id="IPR016185">
    <property type="entry name" value="PreATP-grasp_dom_sf"/>
</dbReference>
<protein>
    <recommendedName>
        <fullName evidence="4">Biotin carboxylase</fullName>
    </recommendedName>
    <alternativeName>
        <fullName evidence="9">Acetyl-coenzyme A carboxylase biotin carboxylase subunit A</fullName>
    </alternativeName>
</protein>
<evidence type="ECO:0000256" key="10">
    <source>
        <dbReference type="ARBA" id="ARBA00048600"/>
    </source>
</evidence>
<proteinExistence type="predicted"/>
<dbReference type="PROSITE" id="PS00866">
    <property type="entry name" value="CPSASE_1"/>
    <property type="match status" value="1"/>
</dbReference>
<gene>
    <name evidence="14" type="ORF">BK383_04355</name>
    <name evidence="15" type="ORF">BMT91_23835</name>
</gene>
<comment type="catalytic activity">
    <reaction evidence="10">
        <text>N(6)-biotinyl-L-lysyl-[protein] + hydrogencarbonate + ATP = N(6)-carboxybiotinyl-L-lysyl-[protein] + ADP + phosphate + H(+)</text>
        <dbReference type="Rhea" id="RHEA:13501"/>
        <dbReference type="Rhea" id="RHEA-COMP:10505"/>
        <dbReference type="Rhea" id="RHEA-COMP:10506"/>
        <dbReference type="ChEBI" id="CHEBI:15378"/>
        <dbReference type="ChEBI" id="CHEBI:17544"/>
        <dbReference type="ChEBI" id="CHEBI:30616"/>
        <dbReference type="ChEBI" id="CHEBI:43474"/>
        <dbReference type="ChEBI" id="CHEBI:83144"/>
        <dbReference type="ChEBI" id="CHEBI:83145"/>
        <dbReference type="ChEBI" id="CHEBI:456216"/>
        <dbReference type="EC" id="6.3.4.14"/>
    </reaction>
</comment>
<evidence type="ECO:0000313" key="15">
    <source>
        <dbReference type="EMBL" id="OOK24316.1"/>
    </source>
</evidence>
<dbReference type="SMART" id="SM00878">
    <property type="entry name" value="Biotin_carb_C"/>
    <property type="match status" value="1"/>
</dbReference>
<dbReference type="InterPro" id="IPR011054">
    <property type="entry name" value="Rudment_hybrid_motif"/>
</dbReference>
<dbReference type="InterPro" id="IPR005481">
    <property type="entry name" value="BC-like_N"/>
</dbReference>
<evidence type="ECO:0000256" key="7">
    <source>
        <dbReference type="ARBA" id="ARBA00022840"/>
    </source>
</evidence>
<dbReference type="GO" id="GO:0046872">
    <property type="term" value="F:metal ion binding"/>
    <property type="evidence" value="ECO:0007669"/>
    <property type="project" value="InterPro"/>
</dbReference>
<dbReference type="SUPFAM" id="SSF52440">
    <property type="entry name" value="PreATP-grasp domain"/>
    <property type="match status" value="1"/>
</dbReference>
<dbReference type="SUPFAM" id="SSF51246">
    <property type="entry name" value="Rudiment single hybrid motif"/>
    <property type="match status" value="1"/>
</dbReference>
<dbReference type="PROSITE" id="PS00867">
    <property type="entry name" value="CPSASE_2"/>
    <property type="match status" value="1"/>
</dbReference>
<keyword evidence="6 11" id="KW-0547">Nucleotide-binding</keyword>
<dbReference type="SUPFAM" id="SSF56059">
    <property type="entry name" value="Glutathione synthetase ATP-binding domain-like"/>
    <property type="match status" value="1"/>
</dbReference>
<dbReference type="FunFam" id="3.30.1490.20:FF:000003">
    <property type="entry name" value="acetyl-CoA carboxylase isoform X1"/>
    <property type="match status" value="1"/>
</dbReference>
<evidence type="ECO:0000259" key="13">
    <source>
        <dbReference type="PROSITE" id="PS50979"/>
    </source>
</evidence>
<sequence>MSMSIQKLLIANRGEIALRIIRSAKKLNIKTVLACSESDINSLPAKSADEVIVIGKSRADDSYLDGKKIIDAALQSGAQAIHPGYGFLSENASFARAVLDAGLIFVGPSPQIIEQMGDKAIARDCAIKAGVPVVPGSNGEVISPEEALSVASDITGYPLLIKASAGGGGKGIRIVHSPEQLVHEYTVARAEAKAAFGHDGVYLERYIPEARHVEVQILGDGKNIVHLFERECSLQRKRQKVTEEAPSPSVSASLREALCQSALNLARMLNYSSAGTIEYLVDDRSGEFFFIEMNTRIQVEHPVTEMVTGIDIIDWMLRIAGGDSLSFGQDEITLQGAAIEMRINAENPYNGFMPSPGTISVLQIPEGQGIRVDTHMFEGYKMPLWYDSLLAKLIIHTDSREKTISLARETLGNMQIEGVHTTIPLHEALLSAEFFRNAQFHNKTLEDWLNTGAFK</sequence>
<evidence type="ECO:0000256" key="6">
    <source>
        <dbReference type="ARBA" id="ARBA00022741"/>
    </source>
</evidence>
<evidence type="ECO:0000313" key="14">
    <source>
        <dbReference type="EMBL" id="OJR56386.1"/>
    </source>
</evidence>
<dbReference type="Pfam" id="PF02785">
    <property type="entry name" value="Biotin_carb_C"/>
    <property type="match status" value="1"/>
</dbReference>
<evidence type="ECO:0000256" key="9">
    <source>
        <dbReference type="ARBA" id="ARBA00033786"/>
    </source>
</evidence>
<dbReference type="PANTHER" id="PTHR18866:SF33">
    <property type="entry name" value="METHYLCROTONOYL-COA CARBOXYLASE SUBUNIT ALPHA, MITOCHONDRIAL-RELATED"/>
    <property type="match status" value="1"/>
</dbReference>
<feature type="domain" description="Biotin carboxylation" evidence="13">
    <location>
        <begin position="4"/>
        <end position="450"/>
    </location>
</feature>
<reference evidence="15 17" key="2">
    <citation type="submission" date="2016-10" db="EMBL/GenBank/DDBJ databases">
        <title>Whole genome sequences of antibiotic resistant commensal Escherichia coli from healthy Australian adults.</title>
        <authorList>
            <person name="Moran R.A."/>
            <person name="Anantham S."/>
            <person name="Nigro S.J."/>
            <person name="Holt K.E."/>
            <person name="Hall R.M."/>
        </authorList>
    </citation>
    <scope>NUCLEOTIDE SEQUENCE [LARGE SCALE GENOMIC DNA]</scope>
    <source>
        <strain evidence="15 17">2.3-R4</strain>
    </source>
</reference>
<dbReference type="Gene3D" id="3.30.470.20">
    <property type="entry name" value="ATP-grasp fold, B domain"/>
    <property type="match status" value="1"/>
</dbReference>
<evidence type="ECO:0000256" key="3">
    <source>
        <dbReference type="ARBA" id="ARBA00011750"/>
    </source>
</evidence>
<accession>A0A0D8W8W1</accession>
<name>A0A0D8W8W1_ECOLX</name>
<dbReference type="Pfam" id="PF00289">
    <property type="entry name" value="Biotin_carb_N"/>
    <property type="match status" value="1"/>
</dbReference>
<dbReference type="Pfam" id="PF02786">
    <property type="entry name" value="CPSase_L_D2"/>
    <property type="match status" value="1"/>
</dbReference>
<evidence type="ECO:0000313" key="17">
    <source>
        <dbReference type="Proteomes" id="UP000188855"/>
    </source>
</evidence>
<keyword evidence="8" id="KW-0092">Biotin</keyword>
<evidence type="ECO:0000256" key="11">
    <source>
        <dbReference type="PROSITE-ProRule" id="PRU00409"/>
    </source>
</evidence>
<dbReference type="FunFam" id="3.40.50.20:FF:000010">
    <property type="entry name" value="Propionyl-CoA carboxylase subunit alpha"/>
    <property type="match status" value="1"/>
</dbReference>
<dbReference type="EMBL" id="MPAF01000073">
    <property type="protein sequence ID" value="OOK24316.1"/>
    <property type="molecule type" value="Genomic_DNA"/>
</dbReference>
<dbReference type="InterPro" id="IPR005482">
    <property type="entry name" value="Biotin_COase_C"/>
</dbReference>
<keyword evidence="5" id="KW-0436">Ligase</keyword>
<evidence type="ECO:0000259" key="12">
    <source>
        <dbReference type="PROSITE" id="PS50975"/>
    </source>
</evidence>
<dbReference type="GO" id="GO:0005524">
    <property type="term" value="F:ATP binding"/>
    <property type="evidence" value="ECO:0007669"/>
    <property type="project" value="UniProtKB-UniRule"/>
</dbReference>